<dbReference type="SUPFAM" id="SSF56672">
    <property type="entry name" value="DNA/RNA polymerases"/>
    <property type="match status" value="1"/>
</dbReference>
<dbReference type="PANTHER" id="PTHR48475">
    <property type="entry name" value="RIBONUCLEASE H"/>
    <property type="match status" value="1"/>
</dbReference>
<dbReference type="Pfam" id="PF17917">
    <property type="entry name" value="RT_RNaseH"/>
    <property type="match status" value="1"/>
</dbReference>
<proteinExistence type="predicted"/>
<evidence type="ECO:0000256" key="6">
    <source>
        <dbReference type="ARBA" id="ARBA00022918"/>
    </source>
</evidence>
<keyword evidence="2" id="KW-0548">Nucleotidyltransferase</keyword>
<evidence type="ECO:0000259" key="8">
    <source>
        <dbReference type="Pfam" id="PF17917"/>
    </source>
</evidence>
<dbReference type="InterPro" id="IPR002156">
    <property type="entry name" value="RNaseH_domain"/>
</dbReference>
<dbReference type="InterPro" id="IPR043128">
    <property type="entry name" value="Rev_trsase/Diguanyl_cyclase"/>
</dbReference>
<dbReference type="GO" id="GO:0003964">
    <property type="term" value="F:RNA-directed DNA polymerase activity"/>
    <property type="evidence" value="ECO:0007669"/>
    <property type="project" value="UniProtKB-KW"/>
</dbReference>
<gene>
    <name evidence="9" type="ORF">Sradi_4404800</name>
</gene>
<keyword evidence="4" id="KW-0255">Endonuclease</keyword>
<evidence type="ECO:0000313" key="9">
    <source>
        <dbReference type="EMBL" id="KAL0345735.1"/>
    </source>
</evidence>
<name>A0AAW2NPB5_SESRA</name>
<reference evidence="9" key="2">
    <citation type="journal article" date="2024" name="Plant">
        <title>Genomic evolution and insights into agronomic trait innovations of Sesamum species.</title>
        <authorList>
            <person name="Miao H."/>
            <person name="Wang L."/>
            <person name="Qu L."/>
            <person name="Liu H."/>
            <person name="Sun Y."/>
            <person name="Le M."/>
            <person name="Wang Q."/>
            <person name="Wei S."/>
            <person name="Zheng Y."/>
            <person name="Lin W."/>
            <person name="Duan Y."/>
            <person name="Cao H."/>
            <person name="Xiong S."/>
            <person name="Wang X."/>
            <person name="Wei L."/>
            <person name="Li C."/>
            <person name="Ma Q."/>
            <person name="Ju M."/>
            <person name="Zhao R."/>
            <person name="Li G."/>
            <person name="Mu C."/>
            <person name="Tian Q."/>
            <person name="Mei H."/>
            <person name="Zhang T."/>
            <person name="Gao T."/>
            <person name="Zhang H."/>
        </authorList>
    </citation>
    <scope>NUCLEOTIDE SEQUENCE</scope>
    <source>
        <strain evidence="9">G02</strain>
    </source>
</reference>
<comment type="caution">
    <text evidence="9">The sequence shown here is derived from an EMBL/GenBank/DDBJ whole genome shotgun (WGS) entry which is preliminary data.</text>
</comment>
<dbReference type="Pfam" id="PF13456">
    <property type="entry name" value="RVT_3"/>
    <property type="match status" value="1"/>
</dbReference>
<keyword evidence="3" id="KW-0540">Nuclease</keyword>
<dbReference type="EMBL" id="JACGWJ010000019">
    <property type="protein sequence ID" value="KAL0345735.1"/>
    <property type="molecule type" value="Genomic_DNA"/>
</dbReference>
<keyword evidence="1" id="KW-0808">Transferase</keyword>
<evidence type="ECO:0008006" key="10">
    <source>
        <dbReference type="Google" id="ProtNLM"/>
    </source>
</evidence>
<dbReference type="AlphaFoldDB" id="A0AAW2NPB5"/>
<dbReference type="GO" id="GO:0004523">
    <property type="term" value="F:RNA-DNA hybrid ribonuclease activity"/>
    <property type="evidence" value="ECO:0007669"/>
    <property type="project" value="InterPro"/>
</dbReference>
<dbReference type="Gene3D" id="3.30.70.270">
    <property type="match status" value="1"/>
</dbReference>
<evidence type="ECO:0000259" key="7">
    <source>
        <dbReference type="Pfam" id="PF13456"/>
    </source>
</evidence>
<feature type="domain" description="RNase H type-1" evidence="7">
    <location>
        <begin position="199"/>
        <end position="266"/>
    </location>
</feature>
<reference evidence="9" key="1">
    <citation type="submission" date="2020-06" db="EMBL/GenBank/DDBJ databases">
        <authorList>
            <person name="Li T."/>
            <person name="Hu X."/>
            <person name="Zhang T."/>
            <person name="Song X."/>
            <person name="Zhang H."/>
            <person name="Dai N."/>
            <person name="Sheng W."/>
            <person name="Hou X."/>
            <person name="Wei L."/>
        </authorList>
    </citation>
    <scope>NUCLEOTIDE SEQUENCE</scope>
    <source>
        <strain evidence="9">G02</strain>
        <tissue evidence="9">Leaf</tissue>
    </source>
</reference>
<organism evidence="9">
    <name type="scientific">Sesamum radiatum</name>
    <name type="common">Black benniseed</name>
    <dbReference type="NCBI Taxonomy" id="300843"/>
    <lineage>
        <taxon>Eukaryota</taxon>
        <taxon>Viridiplantae</taxon>
        <taxon>Streptophyta</taxon>
        <taxon>Embryophyta</taxon>
        <taxon>Tracheophyta</taxon>
        <taxon>Spermatophyta</taxon>
        <taxon>Magnoliopsida</taxon>
        <taxon>eudicotyledons</taxon>
        <taxon>Gunneridae</taxon>
        <taxon>Pentapetalae</taxon>
        <taxon>asterids</taxon>
        <taxon>lamiids</taxon>
        <taxon>Lamiales</taxon>
        <taxon>Pedaliaceae</taxon>
        <taxon>Sesamum</taxon>
    </lineage>
</organism>
<accession>A0AAW2NPB5</accession>
<evidence type="ECO:0000256" key="5">
    <source>
        <dbReference type="ARBA" id="ARBA00022801"/>
    </source>
</evidence>
<dbReference type="InterPro" id="IPR043502">
    <property type="entry name" value="DNA/RNA_pol_sf"/>
</dbReference>
<dbReference type="Gene3D" id="3.30.420.10">
    <property type="entry name" value="Ribonuclease H-like superfamily/Ribonuclease H"/>
    <property type="match status" value="1"/>
</dbReference>
<dbReference type="InterPro" id="IPR041373">
    <property type="entry name" value="RT_RNaseH"/>
</dbReference>
<evidence type="ECO:0000256" key="3">
    <source>
        <dbReference type="ARBA" id="ARBA00022722"/>
    </source>
</evidence>
<evidence type="ECO:0000256" key="1">
    <source>
        <dbReference type="ARBA" id="ARBA00022679"/>
    </source>
</evidence>
<dbReference type="PANTHER" id="PTHR48475:SF2">
    <property type="entry name" value="RIBONUCLEASE H"/>
    <property type="match status" value="1"/>
</dbReference>
<protein>
    <recommendedName>
        <fullName evidence="10">RNase H type-1 domain-containing protein</fullName>
    </recommendedName>
</protein>
<feature type="domain" description="Reverse transcriptase RNase H-like" evidence="8">
    <location>
        <begin position="85"/>
        <end position="174"/>
    </location>
</feature>
<sequence>MCIDFTDLNRACPKDSYSLPRIDALVDSTAGCQMMSFLDAFQGYNQIFLESEDQENKFRYGTRHFLLPRNAIWAKKCRSNLSKTVTSEEAVSVVLVTAEGKELQPVYYVSKVLQGAEPKYPPIEKLALALIVAIRNSAILLISSSDSIDNQPLKHILGSLNASRRMIKWAVELSGHGIEFEPRPAIKAQVLADFILKVAAGARKVHTFSDTQLVVSQVDGQCKARQGKMTKYLAKLWEEMDKFEEFILEQIPREQNSTADQLAKLASSNQFINRRIITLLSAEKPTVSWEEEKKEEIGRFAVGENLTSTWTTPIVQFLKEGILPKDQREARKVKLKAAIFVLIDGELYKFSSPLLKCLNLDRAEYVMRKIHEGSCGNHSGVRSLARKVLRQGYC</sequence>
<dbReference type="SUPFAM" id="SSF53098">
    <property type="entry name" value="Ribonuclease H-like"/>
    <property type="match status" value="1"/>
</dbReference>
<evidence type="ECO:0000256" key="4">
    <source>
        <dbReference type="ARBA" id="ARBA00022759"/>
    </source>
</evidence>
<evidence type="ECO:0000256" key="2">
    <source>
        <dbReference type="ARBA" id="ARBA00022695"/>
    </source>
</evidence>
<keyword evidence="5" id="KW-0378">Hydrolase</keyword>
<dbReference type="GO" id="GO:0003676">
    <property type="term" value="F:nucleic acid binding"/>
    <property type="evidence" value="ECO:0007669"/>
    <property type="project" value="InterPro"/>
</dbReference>
<dbReference type="InterPro" id="IPR012337">
    <property type="entry name" value="RNaseH-like_sf"/>
</dbReference>
<dbReference type="InterPro" id="IPR036397">
    <property type="entry name" value="RNaseH_sf"/>
</dbReference>
<keyword evidence="6" id="KW-0695">RNA-directed DNA polymerase</keyword>